<keyword evidence="3" id="KW-1185">Reference proteome</keyword>
<organism evidence="2 3">
    <name type="scientific">Melittangium boletus DSM 14713</name>
    <dbReference type="NCBI Taxonomy" id="1294270"/>
    <lineage>
        <taxon>Bacteria</taxon>
        <taxon>Pseudomonadati</taxon>
        <taxon>Myxococcota</taxon>
        <taxon>Myxococcia</taxon>
        <taxon>Myxococcales</taxon>
        <taxon>Cystobacterineae</taxon>
        <taxon>Archangiaceae</taxon>
        <taxon>Melittangium</taxon>
    </lineage>
</organism>
<evidence type="ECO:0000313" key="2">
    <source>
        <dbReference type="EMBL" id="ATB27272.1"/>
    </source>
</evidence>
<dbReference type="KEGG" id="mbd:MEBOL_000710"/>
<dbReference type="Proteomes" id="UP000217289">
    <property type="component" value="Chromosome"/>
</dbReference>
<sequence length="239" mass="25515">MESFFTDVSQDMASGVSLRDAGMMVPRLVAAVLLGTVLSLRPWRLLTGRSLPKVDMVQAQILLCTASAVITAVIGNSMAKAFGLVGLGGFVRFRSGLKDPRDAAILFLVIGLGMACGHGSLGLAAVGTVFVGLLLWVLELFEKKDKDASAGEPRPRMLVSAQADDLVGAEEWLRKALGERNVMVRACAMDFDGRRVELEVEEKEPGTIAAALSRASGGPVRGLRWMEMPAKKSGKEDRG</sequence>
<feature type="transmembrane region" description="Helical" evidence="1">
    <location>
        <begin position="21"/>
        <end position="40"/>
    </location>
</feature>
<dbReference type="RefSeq" id="WP_095976091.1">
    <property type="nucleotide sequence ID" value="NZ_CP022163.1"/>
</dbReference>
<evidence type="ECO:0008006" key="4">
    <source>
        <dbReference type="Google" id="ProtNLM"/>
    </source>
</evidence>
<proteinExistence type="predicted"/>
<dbReference type="OrthoDB" id="5504686at2"/>
<dbReference type="AlphaFoldDB" id="A0A250I7Y5"/>
<gene>
    <name evidence="2" type="ORF">MEBOL_000710</name>
</gene>
<keyword evidence="1" id="KW-0472">Membrane</keyword>
<dbReference type="Pfam" id="PF16316">
    <property type="entry name" value="DUF4956"/>
    <property type="match status" value="1"/>
</dbReference>
<evidence type="ECO:0000313" key="3">
    <source>
        <dbReference type="Proteomes" id="UP000217289"/>
    </source>
</evidence>
<protein>
    <recommendedName>
        <fullName evidence="4">DUF4956 domain-containing protein</fullName>
    </recommendedName>
</protein>
<keyword evidence="1" id="KW-0812">Transmembrane</keyword>
<keyword evidence="1" id="KW-1133">Transmembrane helix</keyword>
<dbReference type="EMBL" id="CP022163">
    <property type="protein sequence ID" value="ATB27272.1"/>
    <property type="molecule type" value="Genomic_DNA"/>
</dbReference>
<evidence type="ECO:0000256" key="1">
    <source>
        <dbReference type="SAM" id="Phobius"/>
    </source>
</evidence>
<feature type="transmembrane region" description="Helical" evidence="1">
    <location>
        <begin position="61"/>
        <end position="85"/>
    </location>
</feature>
<feature type="transmembrane region" description="Helical" evidence="1">
    <location>
        <begin position="105"/>
        <end position="138"/>
    </location>
</feature>
<reference evidence="2 3" key="1">
    <citation type="submission" date="2017-06" db="EMBL/GenBank/DDBJ databases">
        <authorList>
            <person name="Kim H.J."/>
            <person name="Triplett B.A."/>
        </authorList>
    </citation>
    <scope>NUCLEOTIDE SEQUENCE [LARGE SCALE GENOMIC DNA]</scope>
    <source>
        <strain evidence="2 3">DSM 14713</strain>
    </source>
</reference>
<dbReference type="InterPro" id="IPR032531">
    <property type="entry name" value="DUF4956"/>
</dbReference>
<name>A0A250I7Y5_9BACT</name>
<accession>A0A250I7Y5</accession>